<dbReference type="GO" id="GO:0006355">
    <property type="term" value="P:regulation of DNA-templated transcription"/>
    <property type="evidence" value="ECO:0007669"/>
    <property type="project" value="InterPro"/>
</dbReference>
<dbReference type="Gene3D" id="1.25.40.10">
    <property type="entry name" value="Tetratricopeptide repeat domain"/>
    <property type="match status" value="1"/>
</dbReference>
<dbReference type="AlphaFoldDB" id="A0A841E2L9"/>
<evidence type="ECO:0000256" key="4">
    <source>
        <dbReference type="ARBA" id="ARBA00023163"/>
    </source>
</evidence>
<evidence type="ECO:0000256" key="3">
    <source>
        <dbReference type="ARBA" id="ARBA00023125"/>
    </source>
</evidence>
<proteinExistence type="inferred from homology"/>
<keyword evidence="2" id="KW-0805">Transcription regulation</keyword>
<keyword evidence="8" id="KW-1185">Reference proteome</keyword>
<dbReference type="GO" id="GO:0003677">
    <property type="term" value="F:DNA binding"/>
    <property type="evidence" value="ECO:0007669"/>
    <property type="project" value="UniProtKB-UniRule"/>
</dbReference>
<comment type="caution">
    <text evidence="7">The sequence shown here is derived from an EMBL/GenBank/DDBJ whole genome shotgun (WGS) entry which is preliminary data.</text>
</comment>
<evidence type="ECO:0000256" key="1">
    <source>
        <dbReference type="ARBA" id="ARBA00005820"/>
    </source>
</evidence>
<evidence type="ECO:0000313" key="8">
    <source>
        <dbReference type="Proteomes" id="UP000558997"/>
    </source>
</evidence>
<name>A0A841E2L9_9ACTN</name>
<dbReference type="Pfam" id="PF03704">
    <property type="entry name" value="BTAD"/>
    <property type="match status" value="1"/>
</dbReference>
<gene>
    <name evidence="7" type="ORF">HDA44_005988</name>
</gene>
<feature type="DNA-binding region" description="OmpR/PhoB-type" evidence="5">
    <location>
        <begin position="1"/>
        <end position="65"/>
    </location>
</feature>
<dbReference type="InterPro" id="IPR001867">
    <property type="entry name" value="OmpR/PhoB-type_DNA-bd"/>
</dbReference>
<dbReference type="GO" id="GO:0000160">
    <property type="term" value="P:phosphorelay signal transduction system"/>
    <property type="evidence" value="ECO:0007669"/>
    <property type="project" value="InterPro"/>
</dbReference>
<dbReference type="SUPFAM" id="SSF46894">
    <property type="entry name" value="C-terminal effector domain of the bipartite response regulators"/>
    <property type="match status" value="1"/>
</dbReference>
<dbReference type="InterPro" id="IPR051677">
    <property type="entry name" value="AfsR-DnrI-RedD_regulator"/>
</dbReference>
<dbReference type="InterPro" id="IPR005158">
    <property type="entry name" value="BTAD"/>
</dbReference>
<sequence>MIVARGRVVPVEVLIGDLWTVPPAGALSAVRTFVAALRRAIEPDRAPRTPPRLLITSGPGYALKTENVDAWRFEAAVRASLPAEELLPELLSALALWRGPAYAEFADEGWALAERKRLTELRLRAVERVAEARLALGRAADAVPELDAHVTEHPWREDAWRLLALGLYRSGRQGDALAVLRRARETLVSQLGVDPSPTLARLETDILNQDSHLALPARVEAGGVWEEAAAVYGRVVGGSRARIESSVGLLRSLAVAGGGGLEAARRHRLAAVVAAEELGDPDLTARVIGAYDVPAIWTRADDEAQAAAIVAAAERVLPTQDHPSIRARLLATIALESRGSREAPRLDEPRLDGPRLVGQRRVSASRAREAALEAEELARGLDDPMLLAFALNGDFMQTCYRSGLAPQRAAIGTELVALSQRHNLFTYEVLGHLISMQAACATADHTRADEHAQAADALAVRHEFPLVAVFTRWYAALREDTPESYRAAASLLDDAGMPGLSDGLLPLALAAHAVRHGEPIPVADYGPHTRGMHGSPPPGLLLEAYSALTVHQARQSGDLRLLAKAQAALAPAADEEAAGSGLLTLGPVADYLN</sequence>
<dbReference type="Gene3D" id="1.10.10.10">
    <property type="entry name" value="Winged helix-like DNA-binding domain superfamily/Winged helix DNA-binding domain"/>
    <property type="match status" value="1"/>
</dbReference>
<feature type="domain" description="OmpR/PhoB-type" evidence="6">
    <location>
        <begin position="1"/>
        <end position="65"/>
    </location>
</feature>
<dbReference type="CDD" id="cd15831">
    <property type="entry name" value="BTAD"/>
    <property type="match status" value="1"/>
</dbReference>
<evidence type="ECO:0000313" key="7">
    <source>
        <dbReference type="EMBL" id="MBB5982647.1"/>
    </source>
</evidence>
<keyword evidence="4" id="KW-0804">Transcription</keyword>
<evidence type="ECO:0000256" key="5">
    <source>
        <dbReference type="PROSITE-ProRule" id="PRU01091"/>
    </source>
</evidence>
<dbReference type="InterPro" id="IPR016032">
    <property type="entry name" value="Sig_transdc_resp-reg_C-effctor"/>
</dbReference>
<organism evidence="7 8">
    <name type="scientific">Kribbella solani</name>
    <dbReference type="NCBI Taxonomy" id="236067"/>
    <lineage>
        <taxon>Bacteria</taxon>
        <taxon>Bacillati</taxon>
        <taxon>Actinomycetota</taxon>
        <taxon>Actinomycetes</taxon>
        <taxon>Propionibacteriales</taxon>
        <taxon>Kribbellaceae</taxon>
        <taxon>Kribbella</taxon>
    </lineage>
</organism>
<dbReference type="PANTHER" id="PTHR35807">
    <property type="entry name" value="TRANSCRIPTIONAL REGULATOR REDD-RELATED"/>
    <property type="match status" value="1"/>
</dbReference>
<keyword evidence="3 5" id="KW-0238">DNA-binding</keyword>
<dbReference type="EMBL" id="JACHNF010000001">
    <property type="protein sequence ID" value="MBB5982647.1"/>
    <property type="molecule type" value="Genomic_DNA"/>
</dbReference>
<dbReference type="PROSITE" id="PS51755">
    <property type="entry name" value="OMPR_PHOB"/>
    <property type="match status" value="1"/>
</dbReference>
<dbReference type="SMART" id="SM01043">
    <property type="entry name" value="BTAD"/>
    <property type="match status" value="1"/>
</dbReference>
<dbReference type="SUPFAM" id="SSF48452">
    <property type="entry name" value="TPR-like"/>
    <property type="match status" value="1"/>
</dbReference>
<reference evidence="7 8" key="1">
    <citation type="submission" date="2020-08" db="EMBL/GenBank/DDBJ databases">
        <title>Sequencing the genomes of 1000 actinobacteria strains.</title>
        <authorList>
            <person name="Klenk H.-P."/>
        </authorList>
    </citation>
    <scope>NUCLEOTIDE SEQUENCE [LARGE SCALE GENOMIC DNA]</scope>
    <source>
        <strain evidence="7 8">DSM 17294</strain>
    </source>
</reference>
<dbReference type="PANTHER" id="PTHR35807:SF1">
    <property type="entry name" value="TRANSCRIPTIONAL REGULATOR REDD"/>
    <property type="match status" value="1"/>
</dbReference>
<comment type="similarity">
    <text evidence="1">Belongs to the AfsR/DnrI/RedD regulatory family.</text>
</comment>
<protein>
    <submittedName>
        <fullName evidence="7">DNA-binding SARP family transcriptional activator</fullName>
    </submittedName>
</protein>
<evidence type="ECO:0000256" key="2">
    <source>
        <dbReference type="ARBA" id="ARBA00023015"/>
    </source>
</evidence>
<dbReference type="InterPro" id="IPR036388">
    <property type="entry name" value="WH-like_DNA-bd_sf"/>
</dbReference>
<accession>A0A841E2L9</accession>
<dbReference type="Proteomes" id="UP000558997">
    <property type="component" value="Unassembled WGS sequence"/>
</dbReference>
<evidence type="ECO:0000259" key="6">
    <source>
        <dbReference type="PROSITE" id="PS51755"/>
    </source>
</evidence>
<dbReference type="InterPro" id="IPR011990">
    <property type="entry name" value="TPR-like_helical_dom_sf"/>
</dbReference>